<evidence type="ECO:0000313" key="3">
    <source>
        <dbReference type="Proteomes" id="UP000005439"/>
    </source>
</evidence>
<dbReference type="AlphaFoldDB" id="G8TTT4"/>
<dbReference type="Gene3D" id="3.50.50.60">
    <property type="entry name" value="FAD/NAD(P)-binding domain"/>
    <property type="match status" value="2"/>
</dbReference>
<sequence>MRWDYRVSFSQWVDSARVQVTVIDERETFLVKPSLPEVAFGLKRIGQITFSLRDTVNRAADFIHSRVLRIDPQKRVVEVEGAQIPYDVLVVALGATKEWDKVPGFIEDGSSVCTEVLAPRLYQRIAAFNGGTIMVGSAPTPTGSRLPDVPVINAACEGPVGEVAFLADHWLRQHGKRDDAKIVCYTPGPVFFDDVGDKVHQAFGSIAKEHQIDVITNKVIRRIESGRVFFEDGSEYEAALTVMVPTYSGPSVVKDAGLTDEAGFIPTDGDFRHLDYDNIFAVGDIATRAVPKLGHLAVLQATRVASVLRHDITHQGEVPSYDPEVFCIMNMGSKALLIRSNVLYGGDMDIAYYGGLSHTLKTLFDEYTVRFHGKMPPDLTQRLLNAYLDKVAK</sequence>
<dbReference type="InterPro" id="IPR036188">
    <property type="entry name" value="FAD/NAD-bd_sf"/>
</dbReference>
<dbReference type="STRING" id="679936.Sulac_3401"/>
<organism evidence="2 3">
    <name type="scientific">Sulfobacillus acidophilus (strain ATCC 700253 / DSM 10332 / NAL)</name>
    <dbReference type="NCBI Taxonomy" id="679936"/>
    <lineage>
        <taxon>Bacteria</taxon>
        <taxon>Bacillati</taxon>
        <taxon>Bacillota</taxon>
        <taxon>Clostridia</taxon>
        <taxon>Eubacteriales</taxon>
        <taxon>Clostridiales Family XVII. Incertae Sedis</taxon>
        <taxon>Sulfobacillus</taxon>
    </lineage>
</organism>
<proteinExistence type="predicted"/>
<reference evidence="3" key="1">
    <citation type="submission" date="2011-12" db="EMBL/GenBank/DDBJ databases">
        <title>The complete genome of chromosome of Sulfobacillus acidophilus DSM 10332.</title>
        <authorList>
            <person name="Lucas S."/>
            <person name="Han J."/>
            <person name="Lapidus A."/>
            <person name="Bruce D."/>
            <person name="Goodwin L."/>
            <person name="Pitluck S."/>
            <person name="Peters L."/>
            <person name="Kyrpides N."/>
            <person name="Mavromatis K."/>
            <person name="Ivanova N."/>
            <person name="Mikhailova N."/>
            <person name="Chertkov O."/>
            <person name="Saunders E."/>
            <person name="Detter J.C."/>
            <person name="Tapia R."/>
            <person name="Han C."/>
            <person name="Land M."/>
            <person name="Hauser L."/>
            <person name="Markowitz V."/>
            <person name="Cheng J.-F."/>
            <person name="Hugenholtz P."/>
            <person name="Woyke T."/>
            <person name="Wu D."/>
            <person name="Pukall R."/>
            <person name="Gehrich-Schroeter G."/>
            <person name="Schneider S."/>
            <person name="Klenk H.-P."/>
            <person name="Eisen J.A."/>
        </authorList>
    </citation>
    <scope>NUCLEOTIDE SEQUENCE [LARGE SCALE GENOMIC DNA]</scope>
    <source>
        <strain evidence="3">ATCC 700253 / DSM 10332 / NAL</strain>
    </source>
</reference>
<accession>G8TTT4</accession>
<feature type="domain" description="FAD/NAD(P)-binding" evidence="1">
    <location>
        <begin position="189"/>
        <end position="301"/>
    </location>
</feature>
<gene>
    <name evidence="2" type="ordered locus">Sulac_3401</name>
</gene>
<dbReference type="HOGENOM" id="CLU_030742_1_1_9"/>
<dbReference type="GO" id="GO:0016491">
    <property type="term" value="F:oxidoreductase activity"/>
    <property type="evidence" value="ECO:0007669"/>
    <property type="project" value="InterPro"/>
</dbReference>
<dbReference type="PANTHER" id="PTHR43755:SF1">
    <property type="entry name" value="FAD-DEPENDENT PYRIDINE NUCLEOTIDE-DISULPHIDE OXIDOREDUCTASE"/>
    <property type="match status" value="1"/>
</dbReference>
<evidence type="ECO:0000313" key="2">
    <source>
        <dbReference type="EMBL" id="AEW06843.1"/>
    </source>
</evidence>
<dbReference type="EMBL" id="CP003179">
    <property type="protein sequence ID" value="AEW06843.1"/>
    <property type="molecule type" value="Genomic_DNA"/>
</dbReference>
<dbReference type="SUPFAM" id="SSF51905">
    <property type="entry name" value="FAD/NAD(P)-binding domain"/>
    <property type="match status" value="1"/>
</dbReference>
<dbReference type="PANTHER" id="PTHR43755">
    <property type="match status" value="1"/>
</dbReference>
<dbReference type="PATRIC" id="fig|679936.5.peg.3521"/>
<dbReference type="InterPro" id="IPR023753">
    <property type="entry name" value="FAD/NAD-binding_dom"/>
</dbReference>
<keyword evidence="3" id="KW-1185">Reference proteome</keyword>
<reference evidence="2 3" key="2">
    <citation type="journal article" date="2012" name="Stand. Genomic Sci.">
        <title>Complete genome sequence of the moderately thermophilic mineral-sulfide-oxidizing firmicute Sulfobacillus acidophilus type strain (NAL(T)).</title>
        <authorList>
            <person name="Anderson I."/>
            <person name="Chertkov O."/>
            <person name="Chen A."/>
            <person name="Saunders E."/>
            <person name="Lapidus A."/>
            <person name="Nolan M."/>
            <person name="Lucas S."/>
            <person name="Hammon N."/>
            <person name="Deshpande S."/>
            <person name="Cheng J.F."/>
            <person name="Han C."/>
            <person name="Tapia R."/>
            <person name="Goodwin L.A."/>
            <person name="Pitluck S."/>
            <person name="Liolios K."/>
            <person name="Pagani I."/>
            <person name="Ivanova N."/>
            <person name="Mikhailova N."/>
            <person name="Pati A."/>
            <person name="Palaniappan K."/>
            <person name="Land M."/>
            <person name="Pan C."/>
            <person name="Rohde M."/>
            <person name="Pukall R."/>
            <person name="Goker M."/>
            <person name="Detter J.C."/>
            <person name="Woyke T."/>
            <person name="Bristow J."/>
            <person name="Eisen J.A."/>
            <person name="Markowitz V."/>
            <person name="Hugenholtz P."/>
            <person name="Kyrpides N.C."/>
            <person name="Klenk H.P."/>
            <person name="Mavromatis K."/>
        </authorList>
    </citation>
    <scope>NUCLEOTIDE SEQUENCE [LARGE SCALE GENOMIC DNA]</scope>
    <source>
        <strain evidence="3">ATCC 700253 / DSM 10332 / NAL</strain>
    </source>
</reference>
<dbReference type="Proteomes" id="UP000005439">
    <property type="component" value="Chromosome"/>
</dbReference>
<evidence type="ECO:0000259" key="1">
    <source>
        <dbReference type="Pfam" id="PF07992"/>
    </source>
</evidence>
<dbReference type="Pfam" id="PF07992">
    <property type="entry name" value="Pyr_redox_2"/>
    <property type="match status" value="1"/>
</dbReference>
<name>G8TTT4_SULAD</name>
<dbReference type="KEGG" id="sap:Sulac_3401"/>
<dbReference type="InterPro" id="IPR052541">
    <property type="entry name" value="SQRD"/>
</dbReference>
<protein>
    <submittedName>
        <fullName evidence="2">Sulfide-quinone oxidoreductase</fullName>
    </submittedName>
</protein>